<organism evidence="1 2">
    <name type="scientific">Fictibacillus fluitans</name>
    <dbReference type="NCBI Taxonomy" id="3058422"/>
    <lineage>
        <taxon>Bacteria</taxon>
        <taxon>Bacillati</taxon>
        <taxon>Bacillota</taxon>
        <taxon>Bacilli</taxon>
        <taxon>Bacillales</taxon>
        <taxon>Fictibacillaceae</taxon>
        <taxon>Fictibacillus</taxon>
    </lineage>
</organism>
<proteinExistence type="predicted"/>
<keyword evidence="2" id="KW-1185">Reference proteome</keyword>
<evidence type="ECO:0000313" key="1">
    <source>
        <dbReference type="EMBL" id="MDN4523030.1"/>
    </source>
</evidence>
<dbReference type="Proteomes" id="UP001172721">
    <property type="component" value="Unassembled WGS sequence"/>
</dbReference>
<comment type="caution">
    <text evidence="1">The sequence shown here is derived from an EMBL/GenBank/DDBJ whole genome shotgun (WGS) entry which is preliminary data.</text>
</comment>
<protein>
    <submittedName>
        <fullName evidence="1">DUF2642 domain-containing protein</fullName>
    </submittedName>
</protein>
<name>A0ABT8HQK4_9BACL</name>
<dbReference type="EMBL" id="JAUHTR010000001">
    <property type="protein sequence ID" value="MDN4523030.1"/>
    <property type="molecule type" value="Genomic_DNA"/>
</dbReference>
<accession>A0ABT8HQK4</accession>
<reference evidence="1" key="1">
    <citation type="submission" date="2023-07" db="EMBL/GenBank/DDBJ databases">
        <title>Fictibacillus sp. isolated from freshwater pond.</title>
        <authorList>
            <person name="Kirdat K."/>
            <person name="Bhat A."/>
            <person name="Mourya A."/>
            <person name="Yadav A."/>
        </authorList>
    </citation>
    <scope>NUCLEOTIDE SEQUENCE</scope>
    <source>
        <strain evidence="1">NE201</strain>
    </source>
</reference>
<dbReference type="InterPro" id="IPR020139">
    <property type="entry name" value="DUF2642"/>
</dbReference>
<sequence>MPQNLFIKKMLKNTVNQNDDNTGLRDLLLSLLNSNVIVTTNFSAVSGLLTDVKADYIILQEVDGSFLLISFSNIDLVTSQSGGAQ</sequence>
<gene>
    <name evidence="1" type="ORF">QYB97_01010</name>
</gene>
<evidence type="ECO:0000313" key="2">
    <source>
        <dbReference type="Proteomes" id="UP001172721"/>
    </source>
</evidence>
<dbReference type="Pfam" id="PF10842">
    <property type="entry name" value="DUF2642"/>
    <property type="match status" value="1"/>
</dbReference>
<dbReference type="RefSeq" id="WP_301164097.1">
    <property type="nucleotide sequence ID" value="NZ_JAUHTR010000001.1"/>
</dbReference>